<protein>
    <submittedName>
        <fullName evidence="1">Uncharacterized protein</fullName>
    </submittedName>
</protein>
<evidence type="ECO:0000313" key="2">
    <source>
        <dbReference type="Proteomes" id="UP001341840"/>
    </source>
</evidence>
<sequence>MNNNENMNAGLANEQAQGNLMMDKACCSVGQACNADQACKGPCKETPQNSSSKLMTHRHSPFSTILAATTTIPYSEDGATGARQRALNGIGI</sequence>
<dbReference type="Proteomes" id="UP001341840">
    <property type="component" value="Unassembled WGS sequence"/>
</dbReference>
<gene>
    <name evidence="1" type="ORF">PIB30_044888</name>
</gene>
<reference evidence="1 2" key="1">
    <citation type="journal article" date="2023" name="Plants (Basel)">
        <title>Bridging the Gap: Combining Genomics and Transcriptomics Approaches to Understand Stylosanthes scabra, an Orphan Legume from the Brazilian Caatinga.</title>
        <authorList>
            <person name="Ferreira-Neto J.R.C."/>
            <person name="da Silva M.D."/>
            <person name="Binneck E."/>
            <person name="de Melo N.F."/>
            <person name="da Silva R.H."/>
            <person name="de Melo A.L.T.M."/>
            <person name="Pandolfi V."/>
            <person name="Bustamante F.O."/>
            <person name="Brasileiro-Vidal A.C."/>
            <person name="Benko-Iseppon A.M."/>
        </authorList>
    </citation>
    <scope>NUCLEOTIDE SEQUENCE [LARGE SCALE GENOMIC DNA]</scope>
    <source>
        <tissue evidence="1">Leaves</tissue>
    </source>
</reference>
<keyword evidence="2" id="KW-1185">Reference proteome</keyword>
<comment type="caution">
    <text evidence="1">The sequence shown here is derived from an EMBL/GenBank/DDBJ whole genome shotgun (WGS) entry which is preliminary data.</text>
</comment>
<name>A0ABU6TGN8_9FABA</name>
<proteinExistence type="predicted"/>
<accession>A0ABU6TGN8</accession>
<evidence type="ECO:0000313" key="1">
    <source>
        <dbReference type="EMBL" id="MED6147544.1"/>
    </source>
</evidence>
<dbReference type="EMBL" id="JASCZI010090891">
    <property type="protein sequence ID" value="MED6147544.1"/>
    <property type="molecule type" value="Genomic_DNA"/>
</dbReference>
<organism evidence="1 2">
    <name type="scientific">Stylosanthes scabra</name>
    <dbReference type="NCBI Taxonomy" id="79078"/>
    <lineage>
        <taxon>Eukaryota</taxon>
        <taxon>Viridiplantae</taxon>
        <taxon>Streptophyta</taxon>
        <taxon>Embryophyta</taxon>
        <taxon>Tracheophyta</taxon>
        <taxon>Spermatophyta</taxon>
        <taxon>Magnoliopsida</taxon>
        <taxon>eudicotyledons</taxon>
        <taxon>Gunneridae</taxon>
        <taxon>Pentapetalae</taxon>
        <taxon>rosids</taxon>
        <taxon>fabids</taxon>
        <taxon>Fabales</taxon>
        <taxon>Fabaceae</taxon>
        <taxon>Papilionoideae</taxon>
        <taxon>50 kb inversion clade</taxon>
        <taxon>dalbergioids sensu lato</taxon>
        <taxon>Dalbergieae</taxon>
        <taxon>Pterocarpus clade</taxon>
        <taxon>Stylosanthes</taxon>
    </lineage>
</organism>